<proteinExistence type="predicted"/>
<organism evidence="1 2">
    <name type="scientific">Bradyrhizobium stylosanthis</name>
    <dbReference type="NCBI Taxonomy" id="1803665"/>
    <lineage>
        <taxon>Bacteria</taxon>
        <taxon>Pseudomonadati</taxon>
        <taxon>Pseudomonadota</taxon>
        <taxon>Alphaproteobacteria</taxon>
        <taxon>Hyphomicrobiales</taxon>
        <taxon>Nitrobacteraceae</taxon>
        <taxon>Bradyrhizobium</taxon>
    </lineage>
</organism>
<gene>
    <name evidence="1" type="ORF">FBZ96_1011015</name>
</gene>
<keyword evidence="2" id="KW-1185">Reference proteome</keyword>
<accession>A0A560ECU9</accession>
<dbReference type="EMBL" id="VITK01000001">
    <property type="protein sequence ID" value="TWB07197.1"/>
    <property type="molecule type" value="Genomic_DNA"/>
</dbReference>
<protein>
    <submittedName>
        <fullName evidence="1">Uncharacterized protein</fullName>
    </submittedName>
</protein>
<evidence type="ECO:0000313" key="1">
    <source>
        <dbReference type="EMBL" id="TWB07197.1"/>
    </source>
</evidence>
<dbReference type="AlphaFoldDB" id="A0A560ECU9"/>
<name>A0A560ECU9_9BRAD</name>
<dbReference type="Proteomes" id="UP000319949">
    <property type="component" value="Unassembled WGS sequence"/>
</dbReference>
<evidence type="ECO:0000313" key="2">
    <source>
        <dbReference type="Proteomes" id="UP000319949"/>
    </source>
</evidence>
<sequence>MSNRGRGPLTGWRGNLNETTDTFDIGTFLKTDGPTTAQELADLNRAIAEGGTFGDYRRVEDPSPKSDRPSFFVYGPNSILFLNKEDVLKLIQAIEGIGFVEESDAERLKAMQVVE</sequence>
<comment type="caution">
    <text evidence="1">The sequence shown here is derived from an EMBL/GenBank/DDBJ whole genome shotgun (WGS) entry which is preliminary data.</text>
</comment>
<reference evidence="1 2" key="1">
    <citation type="submission" date="2019-06" db="EMBL/GenBank/DDBJ databases">
        <title>Genomic Encyclopedia of Type Strains, Phase IV (KMG-V): Genome sequencing to study the core and pangenomes of soil and plant-associated prokaryotes.</title>
        <authorList>
            <person name="Whitman W."/>
        </authorList>
    </citation>
    <scope>NUCLEOTIDE SEQUENCE [LARGE SCALE GENOMIC DNA]</scope>
    <source>
        <strain evidence="1 2">BR 510</strain>
    </source>
</reference>